<name>A0A7L9QCU1_9ZZZZ</name>
<protein>
    <recommendedName>
        <fullName evidence="2">DUF4331 domain-containing protein</fullName>
    </recommendedName>
</protein>
<dbReference type="AlphaFoldDB" id="A0A7L9QCU1"/>
<dbReference type="EMBL" id="MW000465">
    <property type="protein sequence ID" value="QOL00277.1"/>
    <property type="molecule type" value="Genomic_DNA"/>
</dbReference>
<sequence>MSKYPWAVAAALSAPLLAFASSHREAPNISRLPTLDATDLYMFNSYETGRAGYVTILANYIPLQDSYGGPNYFALDQAGLYEIKIDNTGTGVEDLTFQFQFTNTLANNDAGIALPVGPTGNTKSVAVPLKNVGPISASSSANLNFTETYTLTLVKGPARTGVATPITNAANGSATFTRPMDYIGQKSFGSDAGYAAYAAQYIYNITIPGCGSPGRVFVGQRKEGFVVNLGEIFDLVNFVPIEGDNDPVYNPAPGTPFPSGITQSASNNILADKNITTLALEISAACLKGTGNGVIGAWTNASTRQVRILNENATFSKPEVNGGAWTQVSRLGMPLVNEVVIGLPDKDHFNSSAPQNDGQFATYVTNPTLPALLNALFLAPVNAALHANLTNLAPTNFPRNDLVAAFLTGFTGLNKQSTVTPSEMLRLNTAVAPTPAASQNPLGVIAGDVAGFPNGRRPGDDVVDVALRVVMGALCYPLPIGAGGAPTNLGLCTPGQAPVGNAPFTDGAPINALDFDQTFPYLQTPLPGSPIGAM</sequence>
<proteinExistence type="predicted"/>
<evidence type="ECO:0008006" key="2">
    <source>
        <dbReference type="Google" id="ProtNLM"/>
    </source>
</evidence>
<evidence type="ECO:0000313" key="1">
    <source>
        <dbReference type="EMBL" id="QOL00277.1"/>
    </source>
</evidence>
<organism evidence="1">
    <name type="scientific">uncultured organism</name>
    <dbReference type="NCBI Taxonomy" id="155900"/>
    <lineage>
        <taxon>unclassified sequences</taxon>
        <taxon>environmental samples</taxon>
    </lineage>
</organism>
<reference evidence="1" key="1">
    <citation type="submission" date="2020-09" db="EMBL/GenBank/DDBJ databases">
        <title>A new high-throughput screening method to detect antimicrobial volatiles from metagenomic clone libraries.</title>
        <authorList>
            <person name="Stocker F."/>
            <person name="Obermeier M."/>
            <person name="Resch K."/>
            <person name="Berg G."/>
            <person name="Mueller Bogota C.A."/>
        </authorList>
    </citation>
    <scope>NUCLEOTIDE SEQUENCE</scope>
</reference>
<dbReference type="Pfam" id="PF14224">
    <property type="entry name" value="DUF4331"/>
    <property type="match status" value="1"/>
</dbReference>
<accession>A0A7L9QCU1</accession>
<dbReference type="InterPro" id="IPR025566">
    <property type="entry name" value="DUF4331"/>
</dbReference>